<gene>
    <name evidence="1" type="ORF">BG844_35525</name>
</gene>
<protein>
    <submittedName>
        <fullName evidence="1">Uncharacterized protein</fullName>
    </submittedName>
</protein>
<organism evidence="1 2">
    <name type="scientific">Couchioplanes caeruleus subsp. caeruleus</name>
    <dbReference type="NCBI Taxonomy" id="56427"/>
    <lineage>
        <taxon>Bacteria</taxon>
        <taxon>Bacillati</taxon>
        <taxon>Actinomycetota</taxon>
        <taxon>Actinomycetes</taxon>
        <taxon>Micromonosporales</taxon>
        <taxon>Micromonosporaceae</taxon>
        <taxon>Couchioplanes</taxon>
    </lineage>
</organism>
<name>A0A1K0FAB7_9ACTN</name>
<dbReference type="AlphaFoldDB" id="A0A1K0FAB7"/>
<dbReference type="EMBL" id="MEIA01000545">
    <property type="protein sequence ID" value="OJF09785.1"/>
    <property type="molecule type" value="Genomic_DNA"/>
</dbReference>
<comment type="caution">
    <text evidence="1">The sequence shown here is derived from an EMBL/GenBank/DDBJ whole genome shotgun (WGS) entry which is preliminary data.</text>
</comment>
<accession>A0A1K0FAB7</accession>
<keyword evidence="2" id="KW-1185">Reference proteome</keyword>
<evidence type="ECO:0000313" key="2">
    <source>
        <dbReference type="Proteomes" id="UP000182486"/>
    </source>
</evidence>
<dbReference type="RefSeq" id="WP_071809801.1">
    <property type="nucleotide sequence ID" value="NZ_MEIA01000545.1"/>
</dbReference>
<sequence length="123" mass="14108">MLSHPHPTADPAHLLALLRRLLNRFANRVRPRTGWWLGPASRVTIAPAGWCGYALKIHRNQGVEWIDLPRRNRVYDRPDEHQLRAVCEALAERRLTWVLPWGLDSEGNLTAPVTPLVRKENGQ</sequence>
<evidence type="ECO:0000313" key="1">
    <source>
        <dbReference type="EMBL" id="OJF09785.1"/>
    </source>
</evidence>
<reference evidence="1 2" key="1">
    <citation type="submission" date="2016-09" db="EMBL/GenBank/DDBJ databases">
        <title>Couchioplanes caeruleus draft genome sequence.</title>
        <authorList>
            <person name="Sheehan J."/>
            <person name="Caffrey P."/>
        </authorList>
    </citation>
    <scope>NUCLEOTIDE SEQUENCE [LARGE SCALE GENOMIC DNA]</scope>
    <source>
        <strain evidence="1 2">DSM 43634</strain>
    </source>
</reference>
<dbReference type="Proteomes" id="UP000182486">
    <property type="component" value="Unassembled WGS sequence"/>
</dbReference>
<proteinExistence type="predicted"/>